<dbReference type="EMBL" id="AP026973">
    <property type="protein sequence ID" value="BDT77386.1"/>
    <property type="molecule type" value="Genomic_DNA"/>
</dbReference>
<dbReference type="Proteomes" id="UP001211097">
    <property type="component" value="Chromosome"/>
</dbReference>
<dbReference type="SUPFAM" id="SSF53850">
    <property type="entry name" value="Periplasmic binding protein-like II"/>
    <property type="match status" value="1"/>
</dbReference>
<evidence type="ECO:0008006" key="3">
    <source>
        <dbReference type="Google" id="ProtNLM"/>
    </source>
</evidence>
<dbReference type="AlphaFoldDB" id="A0A9C7FIA0"/>
<feature type="transmembrane region" description="Helical" evidence="1">
    <location>
        <begin position="33"/>
        <end position="51"/>
    </location>
</feature>
<keyword evidence="1" id="KW-0472">Membrane</keyword>
<dbReference type="InterPro" id="IPR011852">
    <property type="entry name" value="TRAP_TAXI"/>
</dbReference>
<dbReference type="Gene3D" id="3.40.190.10">
    <property type="entry name" value="Periplasmic binding protein-like II"/>
    <property type="match status" value="2"/>
</dbReference>
<evidence type="ECO:0000313" key="2">
    <source>
        <dbReference type="EMBL" id="BDT77386.1"/>
    </source>
</evidence>
<keyword evidence="1" id="KW-1133">Transmembrane helix</keyword>
<accession>A0A9C7FIA0</accession>
<protein>
    <recommendedName>
        <fullName evidence="3">TRAP transporter solute receptor, TAXI family</fullName>
    </recommendedName>
</protein>
<dbReference type="PANTHER" id="PTHR42941:SF1">
    <property type="entry name" value="SLL1037 PROTEIN"/>
    <property type="match status" value="1"/>
</dbReference>
<reference evidence="2" key="1">
    <citation type="submission" date="2022-11" db="EMBL/GenBank/DDBJ databases">
        <title>Complete Genome Sequences of three Polynucleobacter sp. Subcluster PnecC Strains KF022, KF023, and KF032 Isolated from a Shallow Eutrophic Lake in Japan.</title>
        <authorList>
            <person name="Ogata Y."/>
            <person name="Watanabe K."/>
            <person name="Takemine S."/>
            <person name="Shindo C."/>
            <person name="Kurokawa R."/>
            <person name="Suda W."/>
        </authorList>
    </citation>
    <scope>NUCLEOTIDE SEQUENCE</scope>
    <source>
        <strain evidence="2">KF023</strain>
    </source>
</reference>
<organism evidence="2">
    <name type="scientific">Polynucleobacter yangtzensis</name>
    <dbReference type="NCBI Taxonomy" id="1743159"/>
    <lineage>
        <taxon>Bacteria</taxon>
        <taxon>Pseudomonadati</taxon>
        <taxon>Pseudomonadota</taxon>
        <taxon>Betaproteobacteria</taxon>
        <taxon>Burkholderiales</taxon>
        <taxon>Burkholderiaceae</taxon>
        <taxon>Polynucleobacter</taxon>
    </lineage>
</organism>
<gene>
    <name evidence="2" type="ORF">PKF023_11890</name>
</gene>
<sequence length="471" mass="53157">MGSFKQDIRETFLGLSESAQEKWGDFTQFLQEAWPLLLLLLAILMGIWWYADPPPPNRVLMATGSPGGSYEALGKKYAEYFASKGVTLELVPTLGAQENIERLADRNDPVQAAFVQAGVAHAKEIKGVQSLGAIAYDPVWFFYRGPEVKNSDLEAHRGNFKYFSSKTLSIGVKGSGTYAQASKILKISGFEHLPQFVYLPGGEAVRALQAGKIDGAFIVDAFEAPNVQALLNDPSVHVVTFKRAEAYVKLIPYLHILEVPQGSFDLARNFPPQDMKLLATTTNLLVDDRMHPAIQFLFLEAAREINGRGSFFSERGEFPSFKDSILPDSPIAVHYENNHYPLLSTYVPFWLAELINRLVFILLPFCALAYPILQSLPGYRTKRMQNKINRLYGSLKALEQDLLNGFNDEQREEYLKRLNLLEYQALRIKVSKRLSSDYYTLRTSIDYVRNCLNRGEHPYGYGDFDINSEPI</sequence>
<proteinExistence type="predicted"/>
<feature type="transmembrane region" description="Helical" evidence="1">
    <location>
        <begin position="354"/>
        <end position="373"/>
    </location>
</feature>
<dbReference type="RefSeq" id="WP_281741749.1">
    <property type="nucleotide sequence ID" value="NZ_AP026973.1"/>
</dbReference>
<evidence type="ECO:0000256" key="1">
    <source>
        <dbReference type="SAM" id="Phobius"/>
    </source>
</evidence>
<dbReference type="Pfam" id="PF16868">
    <property type="entry name" value="NMT1_3"/>
    <property type="match status" value="1"/>
</dbReference>
<dbReference type="PANTHER" id="PTHR42941">
    <property type="entry name" value="SLL1037 PROTEIN"/>
    <property type="match status" value="1"/>
</dbReference>
<name>A0A9C7FIA0_9BURK</name>
<keyword evidence="1" id="KW-0812">Transmembrane</keyword>
<dbReference type="KEGG" id="pyt:PKF023_11890"/>